<dbReference type="SUPFAM" id="SSF90002">
    <property type="entry name" value="Hypothetical protein YjiA, C-terminal domain"/>
    <property type="match status" value="1"/>
</dbReference>
<organism evidence="10 11">
    <name type="scientific">Hermanssonia centrifuga</name>
    <dbReference type="NCBI Taxonomy" id="98765"/>
    <lineage>
        <taxon>Eukaryota</taxon>
        <taxon>Fungi</taxon>
        <taxon>Dikarya</taxon>
        <taxon>Basidiomycota</taxon>
        <taxon>Agaricomycotina</taxon>
        <taxon>Agaricomycetes</taxon>
        <taxon>Polyporales</taxon>
        <taxon>Meruliaceae</taxon>
        <taxon>Hermanssonia</taxon>
    </lineage>
</organism>
<evidence type="ECO:0000256" key="5">
    <source>
        <dbReference type="ARBA" id="ARBA00023186"/>
    </source>
</evidence>
<evidence type="ECO:0000256" key="6">
    <source>
        <dbReference type="ARBA" id="ARBA00034320"/>
    </source>
</evidence>
<evidence type="ECO:0000313" key="11">
    <source>
        <dbReference type="Proteomes" id="UP000186601"/>
    </source>
</evidence>
<dbReference type="Pfam" id="PF02492">
    <property type="entry name" value="cobW"/>
    <property type="match status" value="1"/>
</dbReference>
<dbReference type="InterPro" id="IPR003495">
    <property type="entry name" value="CobW/HypB/UreG_nucleotide-bd"/>
</dbReference>
<dbReference type="InterPro" id="IPR051316">
    <property type="entry name" value="Zinc-reg_GTPase_activator"/>
</dbReference>
<dbReference type="Pfam" id="PF07683">
    <property type="entry name" value="CobW_C"/>
    <property type="match status" value="1"/>
</dbReference>
<evidence type="ECO:0000256" key="3">
    <source>
        <dbReference type="ARBA" id="ARBA00022833"/>
    </source>
</evidence>
<dbReference type="STRING" id="98765.A0A2R6QEV0"/>
<accession>A0A2R6QEV0</accession>
<dbReference type="AlphaFoldDB" id="A0A2R6QEV0"/>
<dbReference type="PANTHER" id="PTHR13748:SF31">
    <property type="entry name" value="ZINC-REGULATED GTPASE METALLOPROTEIN ACTIVATOR 1A-RELATED"/>
    <property type="match status" value="1"/>
</dbReference>
<keyword evidence="1" id="KW-0547">Nucleotide-binding</keyword>
<evidence type="ECO:0000259" key="9">
    <source>
        <dbReference type="Pfam" id="PF07683"/>
    </source>
</evidence>
<evidence type="ECO:0008006" key="12">
    <source>
        <dbReference type="Google" id="ProtNLM"/>
    </source>
</evidence>
<proteinExistence type="inferred from homology"/>
<dbReference type="PANTHER" id="PTHR13748">
    <property type="entry name" value="COBW-RELATED"/>
    <property type="match status" value="1"/>
</dbReference>
<dbReference type="GO" id="GO:0005525">
    <property type="term" value="F:GTP binding"/>
    <property type="evidence" value="ECO:0007669"/>
    <property type="project" value="UniProtKB-KW"/>
</dbReference>
<dbReference type="EMBL" id="MLYV02000357">
    <property type="protein sequence ID" value="PSS06833.1"/>
    <property type="molecule type" value="Genomic_DNA"/>
</dbReference>
<dbReference type="InterPro" id="IPR027417">
    <property type="entry name" value="P-loop_NTPase"/>
</dbReference>
<evidence type="ECO:0000256" key="4">
    <source>
        <dbReference type="ARBA" id="ARBA00023134"/>
    </source>
</evidence>
<dbReference type="Gene3D" id="3.40.50.300">
    <property type="entry name" value="P-loop containing nucleotide triphosphate hydrolases"/>
    <property type="match status" value="1"/>
</dbReference>
<feature type="domain" description="CobW/HypB/UreG nucleotide-binding" evidence="8">
    <location>
        <begin position="13"/>
        <end position="102"/>
    </location>
</feature>
<evidence type="ECO:0000259" key="8">
    <source>
        <dbReference type="Pfam" id="PF02492"/>
    </source>
</evidence>
<comment type="catalytic activity">
    <reaction evidence="7">
        <text>GTP + H2O = GDP + phosphate + H(+)</text>
        <dbReference type="Rhea" id="RHEA:19669"/>
        <dbReference type="ChEBI" id="CHEBI:15377"/>
        <dbReference type="ChEBI" id="CHEBI:15378"/>
        <dbReference type="ChEBI" id="CHEBI:37565"/>
        <dbReference type="ChEBI" id="CHEBI:43474"/>
        <dbReference type="ChEBI" id="CHEBI:58189"/>
    </reaction>
    <physiologicalReaction direction="left-to-right" evidence="7">
        <dbReference type="Rhea" id="RHEA:19670"/>
    </physiologicalReaction>
</comment>
<keyword evidence="11" id="KW-1185">Reference proteome</keyword>
<dbReference type="InterPro" id="IPR011629">
    <property type="entry name" value="CobW-like_C"/>
</dbReference>
<comment type="caution">
    <text evidence="10">The sequence shown here is derived from an EMBL/GenBank/DDBJ whole genome shotgun (WGS) entry which is preliminary data.</text>
</comment>
<keyword evidence="5" id="KW-0143">Chaperone</keyword>
<evidence type="ECO:0000313" key="10">
    <source>
        <dbReference type="EMBL" id="PSS06833.1"/>
    </source>
</evidence>
<sequence length="274" mass="30284">MFWQNEEYSMGLGRDIHLDGVVCMVDAVFGLQQMEEDNSTDGIGESLRYDVAETLAVPGFTFIGRQIACADVVLLNKTDLASPDQTATIENMIGGVNPAAIIHRTVQGNIDLKHIMNINAYASRPIKLVASREVTNTTDNDTHECDSTGCEHDHNVPQHHYEIRGISSMQVSCPTLTTKSLQELDEWIRTLLWENRLPEDADGAPSVNILRCKGIFSIDTGETYVLQGVRNLYEISTLDKSEMGLPDEGKLVFIGKGLDGRVRSSLGHVLTKHN</sequence>
<gene>
    <name evidence="10" type="ORF">PHLCEN_2v3552</name>
</gene>
<dbReference type="OrthoDB" id="258627at2759"/>
<evidence type="ECO:0000256" key="7">
    <source>
        <dbReference type="ARBA" id="ARBA00049117"/>
    </source>
</evidence>
<keyword evidence="3" id="KW-0862">Zinc</keyword>
<evidence type="ECO:0000256" key="1">
    <source>
        <dbReference type="ARBA" id="ARBA00022741"/>
    </source>
</evidence>
<protein>
    <recommendedName>
        <fullName evidence="12">CobW C-terminal domain-containing protein</fullName>
    </recommendedName>
</protein>
<keyword evidence="2" id="KW-0378">Hydrolase</keyword>
<comment type="similarity">
    <text evidence="6">Belongs to the SIMIBI class G3E GTPase family. ZNG1 subfamily.</text>
</comment>
<dbReference type="Proteomes" id="UP000186601">
    <property type="component" value="Unassembled WGS sequence"/>
</dbReference>
<dbReference type="Gene3D" id="3.30.1220.10">
    <property type="entry name" value="CobW-like, C-terminal domain"/>
    <property type="match status" value="1"/>
</dbReference>
<dbReference type="GO" id="GO:0005737">
    <property type="term" value="C:cytoplasm"/>
    <property type="evidence" value="ECO:0007669"/>
    <property type="project" value="TreeGrafter"/>
</dbReference>
<dbReference type="InterPro" id="IPR036627">
    <property type="entry name" value="CobW-likC_sf"/>
</dbReference>
<keyword evidence="4" id="KW-0342">GTP-binding</keyword>
<feature type="domain" description="CobW C-terminal" evidence="9">
    <location>
        <begin position="206"/>
        <end position="260"/>
    </location>
</feature>
<evidence type="ECO:0000256" key="2">
    <source>
        <dbReference type="ARBA" id="ARBA00022801"/>
    </source>
</evidence>
<dbReference type="GO" id="GO:0016787">
    <property type="term" value="F:hydrolase activity"/>
    <property type="evidence" value="ECO:0007669"/>
    <property type="project" value="UniProtKB-KW"/>
</dbReference>
<name>A0A2R6QEV0_9APHY</name>
<reference evidence="10 11" key="1">
    <citation type="submission" date="2018-02" db="EMBL/GenBank/DDBJ databases">
        <title>Genome sequence of the basidiomycete white-rot fungus Phlebia centrifuga.</title>
        <authorList>
            <person name="Granchi Z."/>
            <person name="Peng M."/>
            <person name="de Vries R.P."/>
            <person name="Hilden K."/>
            <person name="Makela M.R."/>
            <person name="Grigoriev I."/>
            <person name="Riley R."/>
        </authorList>
    </citation>
    <scope>NUCLEOTIDE SEQUENCE [LARGE SCALE GENOMIC DNA]</scope>
    <source>
        <strain evidence="10 11">FBCC195</strain>
    </source>
</reference>